<evidence type="ECO:0000313" key="2">
    <source>
        <dbReference type="EMBL" id="PHH60678.1"/>
    </source>
</evidence>
<reference evidence="2 3" key="1">
    <citation type="submission" date="2017-06" db="EMBL/GenBank/DDBJ databases">
        <title>Ant-infecting Ophiocordyceps genomes reveal a high diversity of potential behavioral manipulation genes and a possible major role for enterotoxins.</title>
        <authorList>
            <person name="De Bekker C."/>
            <person name="Evans H.C."/>
            <person name="Brachmann A."/>
            <person name="Hughes D.P."/>
        </authorList>
    </citation>
    <scope>NUCLEOTIDE SEQUENCE [LARGE SCALE GENOMIC DNA]</scope>
    <source>
        <strain evidence="2 3">Map64</strain>
    </source>
</reference>
<gene>
    <name evidence="2" type="ORF">CDD81_1364</name>
</gene>
<dbReference type="EMBL" id="NJET01000134">
    <property type="protein sequence ID" value="PHH60678.1"/>
    <property type="molecule type" value="Genomic_DNA"/>
</dbReference>
<accession>A0A2C5XFG1</accession>
<evidence type="ECO:0000313" key="3">
    <source>
        <dbReference type="Proteomes" id="UP000226192"/>
    </source>
</evidence>
<proteinExistence type="predicted"/>
<organism evidence="2 3">
    <name type="scientific">Ophiocordyceps australis</name>
    <dbReference type="NCBI Taxonomy" id="1399860"/>
    <lineage>
        <taxon>Eukaryota</taxon>
        <taxon>Fungi</taxon>
        <taxon>Dikarya</taxon>
        <taxon>Ascomycota</taxon>
        <taxon>Pezizomycotina</taxon>
        <taxon>Sordariomycetes</taxon>
        <taxon>Hypocreomycetidae</taxon>
        <taxon>Hypocreales</taxon>
        <taxon>Ophiocordycipitaceae</taxon>
        <taxon>Ophiocordyceps</taxon>
    </lineage>
</organism>
<protein>
    <submittedName>
        <fullName evidence="2">Uncharacterized protein</fullName>
    </submittedName>
</protein>
<dbReference type="AlphaFoldDB" id="A0A2C5XFG1"/>
<feature type="compositionally biased region" description="Low complexity" evidence="1">
    <location>
        <begin position="186"/>
        <end position="195"/>
    </location>
</feature>
<keyword evidence="3" id="KW-1185">Reference proteome</keyword>
<feature type="region of interest" description="Disordered" evidence="1">
    <location>
        <begin position="178"/>
        <end position="230"/>
    </location>
</feature>
<dbReference type="Proteomes" id="UP000226192">
    <property type="component" value="Unassembled WGS sequence"/>
</dbReference>
<feature type="compositionally biased region" description="Low complexity" evidence="1">
    <location>
        <begin position="207"/>
        <end position="230"/>
    </location>
</feature>
<evidence type="ECO:0000256" key="1">
    <source>
        <dbReference type="SAM" id="MobiDB-lite"/>
    </source>
</evidence>
<sequence length="356" mass="38916">MNNQAFDDDDDGLGLMGDFSASQFIYGEDDFENMNNLAQWAAPNHQLNAATGGTNLPNDGQGENVLDDDPLGLLDLNANPQPVVDNQYEANENNQNFMDPVNNAAQAFPNNLENLDQPGAQQQYDFGADIDPQLLFPELANIPLNNDQNQVALGNDDMQLFFDNQNLEALEFLDFGQNQQPGYGVQDGNNNDNGQPSGGFDPILSAPGDGNPQNNGQGEPQAFNNQGNEQNQQQYGAIENYAAGMNNDNDPLMQSLQEDNPVGMGQVERNNEAANDFPAQQPGNNIDDDPLMQFFQEDDPVGFEQVEGNNQAANDFPAQQPGTNADNDPLMQFLQEDNPLPMTMLLSRRGTMPITP</sequence>
<name>A0A2C5XFG1_9HYPO</name>
<comment type="caution">
    <text evidence="2">The sequence shown here is derived from an EMBL/GenBank/DDBJ whole genome shotgun (WGS) entry which is preliminary data.</text>
</comment>